<reference evidence="12" key="2">
    <citation type="submission" date="2023-04" db="EMBL/GenBank/DDBJ databases">
        <title>Paracnuella aquatica gen. nov., sp. nov., a member of the family Chitinophagaceae isolated from a hot spring.</title>
        <authorList>
            <person name="Wang C."/>
        </authorList>
    </citation>
    <scope>NUCLEOTIDE SEQUENCE</scope>
    <source>
        <strain evidence="12">LB-8</strain>
    </source>
</reference>
<dbReference type="AlphaFoldDB" id="A0A9X3B984"/>
<keyword evidence="5" id="KW-0378">Hydrolase</keyword>
<dbReference type="Proteomes" id="UP001155483">
    <property type="component" value="Unassembled WGS sequence"/>
</dbReference>
<accession>A0A9X3B984</accession>
<proteinExistence type="inferred from homology"/>
<keyword evidence="6" id="KW-0862">Zinc</keyword>
<evidence type="ECO:0000256" key="4">
    <source>
        <dbReference type="ARBA" id="ARBA00022729"/>
    </source>
</evidence>
<comment type="caution">
    <text evidence="12">The sequence shown here is derived from an EMBL/GenBank/DDBJ whole genome shotgun (WGS) entry which is preliminary data.</text>
</comment>
<dbReference type="NCBIfam" id="TIGR04183">
    <property type="entry name" value="Por_Secre_tail"/>
    <property type="match status" value="1"/>
</dbReference>
<reference evidence="12" key="1">
    <citation type="submission" date="2022-09" db="EMBL/GenBank/DDBJ databases">
        <authorList>
            <person name="Yuan C."/>
            <person name="Ke Z."/>
        </authorList>
    </citation>
    <scope>NUCLEOTIDE SEQUENCE</scope>
    <source>
        <strain evidence="12">LB-8</strain>
    </source>
</reference>
<dbReference type="Pfam" id="PF05572">
    <property type="entry name" value="Peptidase_M43"/>
    <property type="match status" value="1"/>
</dbReference>
<keyword evidence="3" id="KW-0479">Metal-binding</keyword>
<keyword evidence="2" id="KW-0645">Protease</keyword>
<keyword evidence="13" id="KW-1185">Reference proteome</keyword>
<evidence type="ECO:0000256" key="7">
    <source>
        <dbReference type="ARBA" id="ARBA00023049"/>
    </source>
</evidence>
<protein>
    <submittedName>
        <fullName evidence="12">M43 family zinc metalloprotease</fullName>
    </submittedName>
</protein>
<dbReference type="Gene3D" id="3.40.390.10">
    <property type="entry name" value="Collagenase (Catalytic Domain)"/>
    <property type="match status" value="1"/>
</dbReference>
<evidence type="ECO:0000259" key="11">
    <source>
        <dbReference type="Pfam" id="PF18962"/>
    </source>
</evidence>
<dbReference type="GO" id="GO:0046872">
    <property type="term" value="F:metal ion binding"/>
    <property type="evidence" value="ECO:0007669"/>
    <property type="project" value="UniProtKB-KW"/>
</dbReference>
<dbReference type="RefSeq" id="WP_279298243.1">
    <property type="nucleotide sequence ID" value="NZ_JAOTIF010000015.1"/>
</dbReference>
<evidence type="ECO:0000256" key="2">
    <source>
        <dbReference type="ARBA" id="ARBA00022670"/>
    </source>
</evidence>
<dbReference type="GO" id="GO:0006508">
    <property type="term" value="P:proteolysis"/>
    <property type="evidence" value="ECO:0007669"/>
    <property type="project" value="UniProtKB-KW"/>
</dbReference>
<feature type="chain" id="PRO_5040842422" evidence="9">
    <location>
        <begin position="19"/>
        <end position="429"/>
    </location>
</feature>
<name>A0A9X3B984_9BACT</name>
<dbReference type="InterPro" id="IPR008754">
    <property type="entry name" value="Peptidase_M43"/>
</dbReference>
<evidence type="ECO:0000256" key="9">
    <source>
        <dbReference type="SAM" id="SignalP"/>
    </source>
</evidence>
<keyword evidence="4 9" id="KW-0732">Signal</keyword>
<dbReference type="InterPro" id="IPR024079">
    <property type="entry name" value="MetalloPept_cat_dom_sf"/>
</dbReference>
<evidence type="ECO:0000313" key="12">
    <source>
        <dbReference type="EMBL" id="MCU7550806.1"/>
    </source>
</evidence>
<sequence length="429" mass="47069">MRAILIAAIALLSSHLWAQRACFTVESLNGNSIVLPVMSHLKIANKIVQQNGPSSVSVMGEASISSLIRIPVVVHILYNTATQNISDDQVKSQIDALNRDFRKRNSDTLNIPERFKLLAADVEIEFQLAVVDPQGRASNGIVRKQTQVKEWALDDKIKFNAQGGDDAWDSKSYLNIWVGSINKTLGYSSAINGPVEKDGIVISNKVFGTIGITGAFNLGRTLVHETGHWLGLKHIWGDAPCGDDEVEDTPPQAGFTTGCPTGFRATCGSSDLGDMYMNYMDFTSDACMYLFTKGQKEKMRGSFLNNGFRYSLLNSKGLNAANIIDTPVAETTEPNSETIGNSVKNTISDVLLYPNPATSGFTLKLNDESWIGSEIKIMNMNGIILQKMRITSLSQLVQVTALSQGLYFVLLEKTDKRTYLKFMKTAPAH</sequence>
<organism evidence="12 13">
    <name type="scientific">Paraflavisolibacter caeni</name>
    <dbReference type="NCBI Taxonomy" id="2982496"/>
    <lineage>
        <taxon>Bacteria</taxon>
        <taxon>Pseudomonadati</taxon>
        <taxon>Bacteroidota</taxon>
        <taxon>Chitinophagia</taxon>
        <taxon>Chitinophagales</taxon>
        <taxon>Chitinophagaceae</taxon>
        <taxon>Paraflavisolibacter</taxon>
    </lineage>
</organism>
<keyword evidence="7 12" id="KW-0482">Metalloprotease</keyword>
<evidence type="ECO:0000256" key="5">
    <source>
        <dbReference type="ARBA" id="ARBA00022801"/>
    </source>
</evidence>
<keyword evidence="8" id="KW-1015">Disulfide bond</keyword>
<gene>
    <name evidence="12" type="ORF">OCK74_16930</name>
</gene>
<feature type="signal peptide" evidence="9">
    <location>
        <begin position="1"/>
        <end position="18"/>
    </location>
</feature>
<evidence type="ECO:0000256" key="6">
    <source>
        <dbReference type="ARBA" id="ARBA00022833"/>
    </source>
</evidence>
<evidence type="ECO:0000259" key="10">
    <source>
        <dbReference type="Pfam" id="PF05572"/>
    </source>
</evidence>
<evidence type="ECO:0000256" key="1">
    <source>
        <dbReference type="ARBA" id="ARBA00008721"/>
    </source>
</evidence>
<evidence type="ECO:0000313" key="13">
    <source>
        <dbReference type="Proteomes" id="UP001155483"/>
    </source>
</evidence>
<evidence type="ECO:0000256" key="3">
    <source>
        <dbReference type="ARBA" id="ARBA00022723"/>
    </source>
</evidence>
<dbReference type="CDD" id="cd04275">
    <property type="entry name" value="ZnMc_pappalysin_like"/>
    <property type="match status" value="1"/>
</dbReference>
<feature type="domain" description="Peptidase M43 pregnancy-associated plasma-A" evidence="10">
    <location>
        <begin position="165"/>
        <end position="301"/>
    </location>
</feature>
<dbReference type="PANTHER" id="PTHR47466:SF1">
    <property type="entry name" value="METALLOPROTEASE MEP1 (AFU_ORTHOLOGUE AFUA_1G07730)-RELATED"/>
    <property type="match status" value="1"/>
</dbReference>
<dbReference type="PANTHER" id="PTHR47466">
    <property type="match status" value="1"/>
</dbReference>
<dbReference type="InterPro" id="IPR026444">
    <property type="entry name" value="Secre_tail"/>
</dbReference>
<evidence type="ECO:0000256" key="8">
    <source>
        <dbReference type="ARBA" id="ARBA00023157"/>
    </source>
</evidence>
<dbReference type="EMBL" id="JAOTIF010000015">
    <property type="protein sequence ID" value="MCU7550806.1"/>
    <property type="molecule type" value="Genomic_DNA"/>
</dbReference>
<dbReference type="Pfam" id="PF18962">
    <property type="entry name" value="Por_Secre_tail"/>
    <property type="match status" value="1"/>
</dbReference>
<feature type="domain" description="Secretion system C-terminal sorting" evidence="11">
    <location>
        <begin position="352"/>
        <end position="421"/>
    </location>
</feature>
<dbReference type="GO" id="GO:0008237">
    <property type="term" value="F:metallopeptidase activity"/>
    <property type="evidence" value="ECO:0007669"/>
    <property type="project" value="UniProtKB-KW"/>
</dbReference>
<comment type="similarity">
    <text evidence="1">Belongs to the peptidase M43B family.</text>
</comment>
<dbReference type="SUPFAM" id="SSF55486">
    <property type="entry name" value="Metalloproteases ('zincins'), catalytic domain"/>
    <property type="match status" value="1"/>
</dbReference>